<evidence type="ECO:0000313" key="2">
    <source>
        <dbReference type="EMBL" id="EQK98445.1"/>
    </source>
</evidence>
<evidence type="ECO:0000313" key="3">
    <source>
        <dbReference type="Proteomes" id="UP000019374"/>
    </source>
</evidence>
<feature type="region of interest" description="Disordered" evidence="1">
    <location>
        <begin position="1"/>
        <end position="28"/>
    </location>
</feature>
<name>T5A7P8_OPHSC</name>
<dbReference type="EMBL" id="KE654687">
    <property type="protein sequence ID" value="EQK98445.1"/>
    <property type="molecule type" value="Genomic_DNA"/>
</dbReference>
<proteinExistence type="predicted"/>
<evidence type="ECO:0000256" key="1">
    <source>
        <dbReference type="SAM" id="MobiDB-lite"/>
    </source>
</evidence>
<gene>
    <name evidence="2" type="ORF">OCS_05846</name>
</gene>
<protein>
    <submittedName>
        <fullName evidence="2">Uncharacterized protein</fullName>
    </submittedName>
</protein>
<dbReference type="AlphaFoldDB" id="T5A7P8"/>
<feature type="compositionally biased region" description="Basic residues" evidence="1">
    <location>
        <begin position="75"/>
        <end position="89"/>
    </location>
</feature>
<dbReference type="Proteomes" id="UP000019374">
    <property type="component" value="Unassembled WGS sequence"/>
</dbReference>
<feature type="compositionally biased region" description="Basic and acidic residues" evidence="1">
    <location>
        <begin position="17"/>
        <end position="28"/>
    </location>
</feature>
<dbReference type="HOGENOM" id="CLU_1713843_0_0_1"/>
<sequence>MAWASIPPATMAYANSHKTDQRRLPAEPSRRFSVVWPYSGSRCGVSAYDDKRRDRTREAALRGQLTMSAATPPRASRKSCKTQATRHRAPSTGTSDATPDSTSALPAASPATPTLLQWISEPATAKKAMVPTPMTLTKAARNDAAMDAMNRGE</sequence>
<organism evidence="2 3">
    <name type="scientific">Ophiocordyceps sinensis (strain Co18 / CGMCC 3.14243)</name>
    <name type="common">Yarsagumba caterpillar fungus</name>
    <name type="synonym">Hirsutella sinensis</name>
    <dbReference type="NCBI Taxonomy" id="911162"/>
    <lineage>
        <taxon>Eukaryota</taxon>
        <taxon>Fungi</taxon>
        <taxon>Dikarya</taxon>
        <taxon>Ascomycota</taxon>
        <taxon>Pezizomycotina</taxon>
        <taxon>Sordariomycetes</taxon>
        <taxon>Hypocreomycetidae</taxon>
        <taxon>Hypocreales</taxon>
        <taxon>Ophiocordycipitaceae</taxon>
        <taxon>Ophiocordyceps</taxon>
    </lineage>
</organism>
<feature type="region of interest" description="Disordered" evidence="1">
    <location>
        <begin position="60"/>
        <end position="153"/>
    </location>
</feature>
<feature type="compositionally biased region" description="Low complexity" evidence="1">
    <location>
        <begin position="97"/>
        <end position="116"/>
    </location>
</feature>
<feature type="compositionally biased region" description="Low complexity" evidence="1">
    <location>
        <begin position="142"/>
        <end position="153"/>
    </location>
</feature>
<reference evidence="2 3" key="1">
    <citation type="journal article" date="2013" name="Chin. Sci. Bull.">
        <title>Genome survey uncovers the secrets of sex and lifestyle in caterpillar fungus.</title>
        <authorList>
            <person name="Hu X."/>
            <person name="Zhang Y."/>
            <person name="Xiao G."/>
            <person name="Zheng P."/>
            <person name="Xia Y."/>
            <person name="Zhang X."/>
            <person name="St Leger R.J."/>
            <person name="Liu X."/>
            <person name="Wang C."/>
        </authorList>
    </citation>
    <scope>NUCLEOTIDE SEQUENCE [LARGE SCALE GENOMIC DNA]</scope>
    <source>
        <strain evidence="3">Co18 / CGMCC 3.14243</strain>
        <tissue evidence="2">Fruit-body</tissue>
    </source>
</reference>
<accession>T5A7P8</accession>